<dbReference type="Proteomes" id="UP000053372">
    <property type="component" value="Unassembled WGS sequence"/>
</dbReference>
<evidence type="ECO:0000313" key="3">
    <source>
        <dbReference type="Proteomes" id="UP000053372"/>
    </source>
</evidence>
<dbReference type="OrthoDB" id="450387at2"/>
<dbReference type="AlphaFoldDB" id="A0A0V7ZP86"/>
<sequence>MKVSIIISNYNYARYLNTAIESVIAQNYQKFEIIVVDDGSKDNSREVILELQEKYPNKIKAIFQENQGQGGAFNTGFQASNGEIIAFLDADDVWKPNKLQQIVEIFQQPEIVGVMHLLEEVDSDGNLLTTKSPKRYKLGEDLAKVVIQTGNAWNFPPTSALSYRRSILEQVFPIDPIRWRIWADGCLIYSTAFLGKIKTINLVLGGYRIHGANNHASAEVTKEQTTKALLGIEMTNKYINEFLENINCPHRVDLSRNLQLRREQYYEQKIWNFGESCSISGLILGWKFYSWYERIYYLTRFWAKNFKIYFQNSFLSRQKNTKQFAK</sequence>
<dbReference type="SUPFAM" id="SSF53448">
    <property type="entry name" value="Nucleotide-diphospho-sugar transferases"/>
    <property type="match status" value="1"/>
</dbReference>
<keyword evidence="2" id="KW-0808">Transferase</keyword>
<organism evidence="2 3">
    <name type="scientific">Mastigocoleus testarum BC008</name>
    <dbReference type="NCBI Taxonomy" id="371196"/>
    <lineage>
        <taxon>Bacteria</taxon>
        <taxon>Bacillati</taxon>
        <taxon>Cyanobacteriota</taxon>
        <taxon>Cyanophyceae</taxon>
        <taxon>Nostocales</taxon>
        <taxon>Hapalosiphonaceae</taxon>
        <taxon>Mastigocoleus</taxon>
    </lineage>
</organism>
<feature type="domain" description="Glycosyltransferase 2-like" evidence="1">
    <location>
        <begin position="4"/>
        <end position="171"/>
    </location>
</feature>
<dbReference type="CDD" id="cd00761">
    <property type="entry name" value="Glyco_tranf_GTA_type"/>
    <property type="match status" value="1"/>
</dbReference>
<proteinExistence type="predicted"/>
<dbReference type="Gene3D" id="3.90.550.10">
    <property type="entry name" value="Spore Coat Polysaccharide Biosynthesis Protein SpsA, Chain A"/>
    <property type="match status" value="1"/>
</dbReference>
<dbReference type="InterPro" id="IPR029044">
    <property type="entry name" value="Nucleotide-diphossugar_trans"/>
</dbReference>
<comment type="caution">
    <text evidence="2">The sequence shown here is derived from an EMBL/GenBank/DDBJ whole genome shotgun (WGS) entry which is preliminary data.</text>
</comment>
<dbReference type="EMBL" id="LMTZ01000096">
    <property type="protein sequence ID" value="KST66485.1"/>
    <property type="molecule type" value="Genomic_DNA"/>
</dbReference>
<protein>
    <submittedName>
        <fullName evidence="2">Glycosyl transferase</fullName>
    </submittedName>
</protein>
<dbReference type="Pfam" id="PF00535">
    <property type="entry name" value="Glycos_transf_2"/>
    <property type="match status" value="1"/>
</dbReference>
<reference evidence="2 3" key="1">
    <citation type="journal article" date="2015" name="Genome Announc.">
        <title>Draft Genome of the Euendolithic (true boring) Cyanobacterium Mastigocoleus testarum strain BC008.</title>
        <authorList>
            <person name="Guida B.S."/>
            <person name="Garcia-Pichel F."/>
        </authorList>
    </citation>
    <scope>NUCLEOTIDE SEQUENCE [LARGE SCALE GENOMIC DNA]</scope>
    <source>
        <strain evidence="2 3">BC008</strain>
    </source>
</reference>
<gene>
    <name evidence="2" type="ORF">BC008_42910</name>
</gene>
<evidence type="ECO:0000259" key="1">
    <source>
        <dbReference type="Pfam" id="PF00535"/>
    </source>
</evidence>
<keyword evidence="3" id="KW-1185">Reference proteome</keyword>
<name>A0A0V7ZP86_9CYAN</name>
<dbReference type="InterPro" id="IPR001173">
    <property type="entry name" value="Glyco_trans_2-like"/>
</dbReference>
<dbReference type="RefSeq" id="WP_027840281.1">
    <property type="nucleotide sequence ID" value="NZ_LMTZ01000096.1"/>
</dbReference>
<evidence type="ECO:0000313" key="2">
    <source>
        <dbReference type="EMBL" id="KST66485.1"/>
    </source>
</evidence>
<dbReference type="GO" id="GO:0016758">
    <property type="term" value="F:hexosyltransferase activity"/>
    <property type="evidence" value="ECO:0007669"/>
    <property type="project" value="UniProtKB-ARBA"/>
</dbReference>
<accession>A0A0V7ZP86</accession>
<dbReference type="PANTHER" id="PTHR22916">
    <property type="entry name" value="GLYCOSYLTRANSFERASE"/>
    <property type="match status" value="1"/>
</dbReference>
<dbReference type="PANTHER" id="PTHR22916:SF3">
    <property type="entry name" value="UDP-GLCNAC:BETAGAL BETA-1,3-N-ACETYLGLUCOSAMINYLTRANSFERASE-LIKE PROTEIN 1"/>
    <property type="match status" value="1"/>
</dbReference>